<feature type="region of interest" description="Disordered" evidence="1">
    <location>
        <begin position="79"/>
        <end position="104"/>
    </location>
</feature>
<gene>
    <name evidence="2" type="ORF">JZ751_014002</name>
</gene>
<accession>A0A8T2MZ00</accession>
<dbReference type="Proteomes" id="UP000824540">
    <property type="component" value="Unassembled WGS sequence"/>
</dbReference>
<sequence length="135" mass="14737">MELFVGETAALASPRNRKDSALSEAVSGHTVITVVEHKTAATQVASFALSQEEEATLHSESWVKAWILKQGWKGNRPDCGKVLGRRKPAGEVGTTGDNTYVKKKSRPPACDELLSLMQRCWHSSPDARASFQGEQ</sequence>
<dbReference type="AlphaFoldDB" id="A0A8T2MZ00"/>
<evidence type="ECO:0000313" key="3">
    <source>
        <dbReference type="Proteomes" id="UP000824540"/>
    </source>
</evidence>
<evidence type="ECO:0000256" key="1">
    <source>
        <dbReference type="SAM" id="MobiDB-lite"/>
    </source>
</evidence>
<dbReference type="EMBL" id="JAFBMS010000226">
    <property type="protein sequence ID" value="KAG9332973.1"/>
    <property type="molecule type" value="Genomic_DNA"/>
</dbReference>
<organism evidence="2 3">
    <name type="scientific">Albula glossodonta</name>
    <name type="common">roundjaw bonefish</name>
    <dbReference type="NCBI Taxonomy" id="121402"/>
    <lineage>
        <taxon>Eukaryota</taxon>
        <taxon>Metazoa</taxon>
        <taxon>Chordata</taxon>
        <taxon>Craniata</taxon>
        <taxon>Vertebrata</taxon>
        <taxon>Euteleostomi</taxon>
        <taxon>Actinopterygii</taxon>
        <taxon>Neopterygii</taxon>
        <taxon>Teleostei</taxon>
        <taxon>Albuliformes</taxon>
        <taxon>Albulidae</taxon>
        <taxon>Albula</taxon>
    </lineage>
</organism>
<evidence type="ECO:0000313" key="2">
    <source>
        <dbReference type="EMBL" id="KAG9332973.1"/>
    </source>
</evidence>
<proteinExistence type="predicted"/>
<protein>
    <submittedName>
        <fullName evidence="2">Uncharacterized protein</fullName>
    </submittedName>
</protein>
<name>A0A8T2MZ00_9TELE</name>
<comment type="caution">
    <text evidence="2">The sequence shown here is derived from an EMBL/GenBank/DDBJ whole genome shotgun (WGS) entry which is preliminary data.</text>
</comment>
<keyword evidence="3" id="KW-1185">Reference proteome</keyword>
<reference evidence="2" key="1">
    <citation type="thesis" date="2021" institute="BYU ScholarsArchive" country="Provo, UT, USA">
        <title>Applications of and Algorithms for Genome Assembly and Genomic Analyses with an Emphasis on Marine Teleosts.</title>
        <authorList>
            <person name="Pickett B.D."/>
        </authorList>
    </citation>
    <scope>NUCLEOTIDE SEQUENCE</scope>
    <source>
        <strain evidence="2">HI-2016</strain>
    </source>
</reference>
<dbReference type="OrthoDB" id="10614553at2759"/>